<reference evidence="4" key="5">
    <citation type="submission" date="2022-06" db="EMBL/GenBank/DDBJ databases">
        <title>Isolation of gut microbiota from human fecal samples.</title>
        <authorList>
            <person name="Pamer E.G."/>
            <person name="Barat B."/>
            <person name="Waligurski E."/>
            <person name="Medina S."/>
            <person name="Paddock L."/>
            <person name="Mostad J."/>
        </authorList>
    </citation>
    <scope>NUCLEOTIDE SEQUENCE</scope>
    <source>
        <strain evidence="4">DFI.6.24</strain>
    </source>
</reference>
<evidence type="ECO:0000313" key="6">
    <source>
        <dbReference type="Proteomes" id="UP000240974"/>
    </source>
</evidence>
<dbReference type="EMBL" id="AP024085">
    <property type="protein sequence ID" value="BCL57834.1"/>
    <property type="molecule type" value="Genomic_DNA"/>
</dbReference>
<evidence type="ECO:0000313" key="4">
    <source>
        <dbReference type="EMBL" id="MCQ5060473.1"/>
    </source>
</evidence>
<evidence type="ECO:0000313" key="3">
    <source>
        <dbReference type="EMBL" id="MCB8561064.1"/>
    </source>
</evidence>
<dbReference type="Proteomes" id="UP000240974">
    <property type="component" value="Unassembled WGS sequence"/>
</dbReference>
<gene>
    <name evidence="2" type="primary">rplGA</name>
    <name evidence="5" type="ORF">C7U54_04540</name>
    <name evidence="2" type="ORF">Fi14EGH31_15460</name>
    <name evidence="3" type="ORF">LJD74_03430</name>
    <name evidence="4" type="ORF">NE542_01265</name>
</gene>
<dbReference type="EMBL" id="JAJDKQ010000004">
    <property type="protein sequence ID" value="MCB8561064.1"/>
    <property type="molecule type" value="Genomic_DNA"/>
</dbReference>
<evidence type="ECO:0000313" key="2">
    <source>
        <dbReference type="EMBL" id="BCL57834.1"/>
    </source>
</evidence>
<feature type="domain" description="Ribosomal protein eL8/eL30/eS12/Gadd45" evidence="1">
    <location>
        <begin position="6"/>
        <end position="93"/>
    </location>
</feature>
<dbReference type="Gene3D" id="3.30.1330.30">
    <property type="match status" value="1"/>
</dbReference>
<evidence type="ECO:0000313" key="5">
    <source>
        <dbReference type="EMBL" id="PST42542.1"/>
    </source>
</evidence>
<protein>
    <submittedName>
        <fullName evidence="5">50S ribosomal protein L7ae</fullName>
    </submittedName>
    <submittedName>
        <fullName evidence="2">Putative ribosomal protein YlxQ</fullName>
    </submittedName>
    <submittedName>
        <fullName evidence="3">Ribosomal L7Ae/L30e/S12e/Gadd45 family protein</fullName>
    </submittedName>
</protein>
<reference evidence="3" key="4">
    <citation type="submission" date="2021-10" db="EMBL/GenBank/DDBJ databases">
        <title>Collection of gut derived symbiotic bacterial strains cultured from healthy donors.</title>
        <authorList>
            <person name="Lin H."/>
            <person name="Littmann E."/>
            <person name="Kohout C."/>
            <person name="Pamer E.G."/>
        </authorList>
    </citation>
    <scope>NUCLEOTIDE SEQUENCE</scope>
    <source>
        <strain evidence="3">DFI.5.2</strain>
    </source>
</reference>
<dbReference type="AlphaFoldDB" id="A0A2T3G4W3"/>
<dbReference type="KEGG" id="fit:Fi14EGH31_15460"/>
<reference evidence="2" key="2">
    <citation type="journal article" date="2020" name="Microbiol. Resour. Announc.">
        <title>Complete Genome Sequence of Faecalibacillus intestinalis JCM 34082, Isolated from Feces from a Healthy Japanese Female.</title>
        <authorList>
            <person name="Sakamoto M."/>
            <person name="Ikeyama N."/>
            <person name="Toyoda A."/>
            <person name="Murakami T."/>
            <person name="Mori H."/>
            <person name="Ohkuma M."/>
        </authorList>
    </citation>
    <scope>NUCLEOTIDE SEQUENCE</scope>
    <source>
        <strain evidence="2">14EGH31</strain>
    </source>
</reference>
<reference evidence="5 6" key="1">
    <citation type="journal article" date="2019" name="Int. J. Syst. Evol. Microbiol.">
        <title>Faecalibacillus intestinalis gen. nov., sp. nov. and Faecalibacillus faecis sp. nov., isolated from human faeces.</title>
        <authorList>
            <person name="Seo B."/>
            <person name="Jeon K."/>
            <person name="Baek I."/>
            <person name="Lee Y.M."/>
            <person name="Baek K."/>
            <person name="Ko G."/>
        </authorList>
    </citation>
    <scope>NUCLEOTIDE SEQUENCE [LARGE SCALE GENOMIC DNA]</scope>
    <source>
        <strain evidence="5 6">SNUG30099</strain>
    </source>
</reference>
<proteinExistence type="predicted"/>
<dbReference type="GeneID" id="70579977"/>
<organism evidence="5 6">
    <name type="scientific">Faecalibacillus intestinalis</name>
    <dbReference type="NCBI Taxonomy" id="1982626"/>
    <lineage>
        <taxon>Bacteria</taxon>
        <taxon>Bacillati</taxon>
        <taxon>Bacillota</taxon>
        <taxon>Erysipelotrichia</taxon>
        <taxon>Erysipelotrichales</taxon>
        <taxon>Coprobacillaceae</taxon>
        <taxon>Faecalibacillus</taxon>
    </lineage>
</organism>
<dbReference type="Proteomes" id="UP001197827">
    <property type="component" value="Unassembled WGS sequence"/>
</dbReference>
<keyword evidence="5" id="KW-0687">Ribonucleoprotein</keyword>
<dbReference type="InterPro" id="IPR004038">
    <property type="entry name" value="Ribosomal_eL8/eL30/eS12/Gad45"/>
</dbReference>
<dbReference type="EMBL" id="JANGBO010000001">
    <property type="protein sequence ID" value="MCQ5060473.1"/>
    <property type="molecule type" value="Genomic_DNA"/>
</dbReference>
<evidence type="ECO:0000259" key="1">
    <source>
        <dbReference type="Pfam" id="PF01248"/>
    </source>
</evidence>
<dbReference type="SUPFAM" id="SSF55315">
    <property type="entry name" value="L30e-like"/>
    <property type="match status" value="1"/>
</dbReference>
<dbReference type="InterPro" id="IPR029064">
    <property type="entry name" value="Ribosomal_eL30-like_sf"/>
</dbReference>
<dbReference type="Proteomes" id="UP001204814">
    <property type="component" value="Unassembled WGS sequence"/>
</dbReference>
<keyword evidence="5" id="KW-0689">Ribosomal protein</keyword>
<dbReference type="GO" id="GO:0005840">
    <property type="term" value="C:ribosome"/>
    <property type="evidence" value="ECO:0007669"/>
    <property type="project" value="UniProtKB-KW"/>
</dbReference>
<evidence type="ECO:0000313" key="7">
    <source>
        <dbReference type="Proteomes" id="UP000593842"/>
    </source>
</evidence>
<dbReference type="Pfam" id="PF01248">
    <property type="entry name" value="Ribosomal_L7Ae"/>
    <property type="match status" value="1"/>
</dbReference>
<dbReference type="Proteomes" id="UP000593842">
    <property type="component" value="Chromosome"/>
</dbReference>
<dbReference type="RefSeq" id="WP_022001535.1">
    <property type="nucleotide sequence ID" value="NZ_AP024085.1"/>
</dbReference>
<name>A0A2T3G4W3_9FIRM</name>
<reference evidence="7" key="3">
    <citation type="submission" date="2020-09" db="EMBL/GenBank/DDBJ databases">
        <title>Complete genome sequencing of Faecalibacillus intestinalis strain 14EGH31.</title>
        <authorList>
            <person name="Sakamoto M."/>
            <person name="Murakami T."/>
            <person name="Mori H."/>
        </authorList>
    </citation>
    <scope>NUCLEOTIDE SEQUENCE [LARGE SCALE GENOMIC DNA]</scope>
    <source>
        <strain evidence="7">14EGH31</strain>
    </source>
</reference>
<sequence length="100" mass="10861">MNKKYLNLLGLANVAKGIVSGETLIKSIAANETKLVVIANDASANTKKKITDKCHFYHVDYFIVDENIETISKAVGKNNRVALGIINQGFAKKIKELIGG</sequence>
<accession>A0A2T3G4W3</accession>
<keyword evidence="6" id="KW-1185">Reference proteome</keyword>
<dbReference type="EMBL" id="PYLQ01000004">
    <property type="protein sequence ID" value="PST42542.1"/>
    <property type="molecule type" value="Genomic_DNA"/>
</dbReference>